<dbReference type="RefSeq" id="WP_083192664.1">
    <property type="nucleotide sequence ID" value="NZ_CP020570.1"/>
</dbReference>
<dbReference type="KEGG" id="svu:B1H20_14545"/>
<proteinExistence type="predicted"/>
<sequence>MRPARFQDFAVEALPKAPDVKSVEPWQEPDRPFGVHILFMSGAQIWAAITATAAPGEDYKQPENPVSYEAPAEVAYPDLYEGGKVTPQLAEKYLAAAFTNSGSPEIESVYAYSVKDPATAHPGLGLRFHSEARIQLLFQHTARSGQDKGNSPFDLQSAF</sequence>
<dbReference type="OrthoDB" id="4350490at2"/>
<protein>
    <submittedName>
        <fullName evidence="1">Uncharacterized protein</fullName>
    </submittedName>
</protein>
<dbReference type="EMBL" id="CP020570">
    <property type="protein sequence ID" value="ARF62485.1"/>
    <property type="molecule type" value="Genomic_DNA"/>
</dbReference>
<gene>
    <name evidence="1" type="ORF">B1H20_14545</name>
</gene>
<dbReference type="AlphaFoldDB" id="A0A1V0UB54"/>
<name>A0A1V0UB54_STRVN</name>
<organism evidence="1 2">
    <name type="scientific">Streptomyces violaceoruber</name>
    <dbReference type="NCBI Taxonomy" id="1935"/>
    <lineage>
        <taxon>Bacteria</taxon>
        <taxon>Bacillati</taxon>
        <taxon>Actinomycetota</taxon>
        <taxon>Actinomycetes</taxon>
        <taxon>Kitasatosporales</taxon>
        <taxon>Streptomycetaceae</taxon>
        <taxon>Streptomyces</taxon>
        <taxon>Streptomyces violaceoruber group</taxon>
    </lineage>
</organism>
<accession>A0A1V0UB54</accession>
<dbReference type="Proteomes" id="UP000192445">
    <property type="component" value="Chromosome"/>
</dbReference>
<reference evidence="1 2" key="1">
    <citation type="submission" date="2017-03" db="EMBL/GenBank/DDBJ databases">
        <title>Complete Genome Sequence of a natural compounds producer, Streptomyces violaceus S21.</title>
        <authorList>
            <person name="Zhong C."/>
            <person name="Zhao Z."/>
            <person name="Fu J."/>
            <person name="Zong G."/>
            <person name="Qin R."/>
            <person name="Cao G."/>
        </authorList>
    </citation>
    <scope>NUCLEOTIDE SEQUENCE [LARGE SCALE GENOMIC DNA]</scope>
    <source>
        <strain evidence="1 2">S21</strain>
    </source>
</reference>
<evidence type="ECO:0000313" key="1">
    <source>
        <dbReference type="EMBL" id="ARF62485.1"/>
    </source>
</evidence>
<evidence type="ECO:0000313" key="2">
    <source>
        <dbReference type="Proteomes" id="UP000192445"/>
    </source>
</evidence>